<keyword evidence="6 8" id="KW-0472">Membrane</keyword>
<dbReference type="Pfam" id="PF07715">
    <property type="entry name" value="Plug"/>
    <property type="match status" value="1"/>
</dbReference>
<evidence type="ECO:0000256" key="8">
    <source>
        <dbReference type="PROSITE-ProRule" id="PRU01360"/>
    </source>
</evidence>
<dbReference type="GO" id="GO:0009279">
    <property type="term" value="C:cell outer membrane"/>
    <property type="evidence" value="ECO:0007669"/>
    <property type="project" value="UniProtKB-SubCell"/>
</dbReference>
<dbReference type="Proteomes" id="UP000245466">
    <property type="component" value="Unassembled WGS sequence"/>
</dbReference>
<keyword evidence="7 8" id="KW-0998">Cell outer membrane</keyword>
<proteinExistence type="inferred from homology"/>
<dbReference type="OrthoDB" id="99480at2"/>
<evidence type="ECO:0000256" key="1">
    <source>
        <dbReference type="ARBA" id="ARBA00004571"/>
    </source>
</evidence>
<comment type="caution">
    <text evidence="13">The sequence shown here is derived from an EMBL/GenBank/DDBJ whole genome shotgun (WGS) entry which is preliminary data.</text>
</comment>
<dbReference type="Gene3D" id="2.170.130.10">
    <property type="entry name" value="TonB-dependent receptor, plug domain"/>
    <property type="match status" value="1"/>
</dbReference>
<dbReference type="Gene3D" id="2.40.170.20">
    <property type="entry name" value="TonB-dependent receptor, beta-barrel domain"/>
    <property type="match status" value="1"/>
</dbReference>
<feature type="signal peptide" evidence="10">
    <location>
        <begin position="1"/>
        <end position="20"/>
    </location>
</feature>
<reference evidence="13 14" key="1">
    <citation type="submission" date="2018-04" db="EMBL/GenBank/DDBJ databases">
        <title>Genomic Encyclopedia of Type Strains, Phase IV (KMG-IV): sequencing the most valuable type-strain genomes for metagenomic binning, comparative biology and taxonomic classification.</title>
        <authorList>
            <person name="Goeker M."/>
        </authorList>
    </citation>
    <scope>NUCLEOTIDE SEQUENCE [LARGE SCALE GENOMIC DNA]</scope>
    <source>
        <strain evidence="13 14">DSM 100231</strain>
    </source>
</reference>
<evidence type="ECO:0000256" key="5">
    <source>
        <dbReference type="ARBA" id="ARBA00023077"/>
    </source>
</evidence>
<dbReference type="Pfam" id="PF00593">
    <property type="entry name" value="TonB_dep_Rec_b-barrel"/>
    <property type="match status" value="1"/>
</dbReference>
<dbReference type="Gene3D" id="2.60.40.1120">
    <property type="entry name" value="Carboxypeptidase-like, regulatory domain"/>
    <property type="match status" value="1"/>
</dbReference>
<dbReference type="EMBL" id="QEKI01000017">
    <property type="protein sequence ID" value="PVY38371.1"/>
    <property type="molecule type" value="Genomic_DNA"/>
</dbReference>
<evidence type="ECO:0000256" key="4">
    <source>
        <dbReference type="ARBA" id="ARBA00022692"/>
    </source>
</evidence>
<evidence type="ECO:0000259" key="11">
    <source>
        <dbReference type="Pfam" id="PF00593"/>
    </source>
</evidence>
<dbReference type="InterPro" id="IPR037066">
    <property type="entry name" value="Plug_dom_sf"/>
</dbReference>
<gene>
    <name evidence="13" type="ORF">C8E01_11771</name>
</gene>
<dbReference type="InterPro" id="IPR008969">
    <property type="entry name" value="CarboxyPept-like_regulatory"/>
</dbReference>
<dbReference type="RefSeq" id="WP_116544979.1">
    <property type="nucleotide sequence ID" value="NZ_QEKI01000017.1"/>
</dbReference>
<dbReference type="PANTHER" id="PTHR30069:SF42">
    <property type="entry name" value="FERRIC AEROBACTIN RECEPTOR"/>
    <property type="match status" value="1"/>
</dbReference>
<dbReference type="PROSITE" id="PS50194">
    <property type="entry name" value="FILAMIN_REPEAT"/>
    <property type="match status" value="1"/>
</dbReference>
<dbReference type="InterPro" id="IPR000531">
    <property type="entry name" value="Beta-barrel_TonB"/>
</dbReference>
<evidence type="ECO:0000256" key="2">
    <source>
        <dbReference type="ARBA" id="ARBA00022448"/>
    </source>
</evidence>
<dbReference type="AlphaFoldDB" id="A0A2U1APV9"/>
<dbReference type="CDD" id="cd01347">
    <property type="entry name" value="ligand_gated_channel"/>
    <property type="match status" value="1"/>
</dbReference>
<feature type="chain" id="PRO_5015742721" evidence="10">
    <location>
        <begin position="21"/>
        <end position="786"/>
    </location>
</feature>
<evidence type="ECO:0000313" key="14">
    <source>
        <dbReference type="Proteomes" id="UP000245466"/>
    </source>
</evidence>
<dbReference type="GO" id="GO:0015344">
    <property type="term" value="F:siderophore uptake transmembrane transporter activity"/>
    <property type="evidence" value="ECO:0007669"/>
    <property type="project" value="TreeGrafter"/>
</dbReference>
<keyword evidence="10" id="KW-0732">Signal</keyword>
<evidence type="ECO:0000256" key="7">
    <source>
        <dbReference type="ARBA" id="ARBA00023237"/>
    </source>
</evidence>
<evidence type="ECO:0000256" key="3">
    <source>
        <dbReference type="ARBA" id="ARBA00022452"/>
    </source>
</evidence>
<comment type="similarity">
    <text evidence="8 9">Belongs to the TonB-dependent receptor family.</text>
</comment>
<keyword evidence="5 9" id="KW-0798">TonB box</keyword>
<dbReference type="SUPFAM" id="SSF49464">
    <property type="entry name" value="Carboxypeptidase regulatory domain-like"/>
    <property type="match status" value="1"/>
</dbReference>
<evidence type="ECO:0000259" key="12">
    <source>
        <dbReference type="Pfam" id="PF07715"/>
    </source>
</evidence>
<evidence type="ECO:0000256" key="10">
    <source>
        <dbReference type="SAM" id="SignalP"/>
    </source>
</evidence>
<sequence length="786" mass="86057">MKKLLPLLAMCMLLSASAFSQTGSIRGTVLDTENQPVSFSSVFLKGTNTGTTTNEKGAFNLERVNAGEHRLIVSAIGFEQKVIAVTVNAGETQTVQVSLSPSQQGLNEVVISASRTPETIDQVPSSITVLSRKAIEEDLMVSTNIIDILSNKVPGLAPSTGTSSNWGQTLRGRAMLVMIDGVPQSTPLRNGAVDMRALDPDAIEQVEVIKGATAIYGNGAAGGLINYITRTPRQQKPLSARTSLGMTGSLVDADNSIGARVSQMFYGKTGKFDYVLSGAYEQSGEWKDAEGDVLPPDYGLGETDSYNGFVKLGYDFTPFNRVQLTYNYYSSEQKTNYVPQYGNYQNRQKSTAVLGETLGVPQGVRSNHNLHLRFSGEQAFLSSRYEADAYFQSVDNVFFWSPNFEFGGQSLVSSVKKGARGLLTTPYKISASVEGDVTYGLDVLNDITSQPLVDGRIWVPEMNMLNVAPFVQLKTAIAEDLIFKGGFRAEKVNIEVEDYTTLRTVNPTTGEIDNPGFAVKGGELGYNAYLFNAGLRYNKFELFTPYASFSQGFSVADIGVMLRSARVDDISKISTEAIVINNYEAGFVSKFRKLRFEGVGFVSTSELGASGQYKDGVFVVMRTPEKIYGVEATADVSLLDNLSFGATYSFVEGKMDVNQNDKFSDAGDVYLGGERISAPKYTAYLRYALFENKLGFNLQYTGIGARDRFELNEKGTYNFYQGPVEPYQLVNLSASYKMSKNTTFNIGVENLFNEDYFPARSQWFTSPTLYTKGKGAAFNVSMVVEL</sequence>
<keyword evidence="13" id="KW-0675">Receptor</keyword>
<feature type="domain" description="TonB-dependent receptor-like beta-barrel" evidence="11">
    <location>
        <begin position="302"/>
        <end position="751"/>
    </location>
</feature>
<dbReference type="SUPFAM" id="SSF56935">
    <property type="entry name" value="Porins"/>
    <property type="match status" value="1"/>
</dbReference>
<dbReference type="PROSITE" id="PS52016">
    <property type="entry name" value="TONB_DEPENDENT_REC_3"/>
    <property type="match status" value="1"/>
</dbReference>
<protein>
    <submittedName>
        <fullName evidence="13">Iron complex outermembrane receptor protein</fullName>
    </submittedName>
</protein>
<dbReference type="InterPro" id="IPR017868">
    <property type="entry name" value="Filamin/ABP280_repeat-like"/>
</dbReference>
<evidence type="ECO:0000256" key="6">
    <source>
        <dbReference type="ARBA" id="ARBA00023136"/>
    </source>
</evidence>
<organism evidence="13 14">
    <name type="scientific">Pontibacter virosus</name>
    <dbReference type="NCBI Taxonomy" id="1765052"/>
    <lineage>
        <taxon>Bacteria</taxon>
        <taxon>Pseudomonadati</taxon>
        <taxon>Bacteroidota</taxon>
        <taxon>Cytophagia</taxon>
        <taxon>Cytophagales</taxon>
        <taxon>Hymenobacteraceae</taxon>
        <taxon>Pontibacter</taxon>
    </lineage>
</organism>
<dbReference type="PANTHER" id="PTHR30069">
    <property type="entry name" value="TONB-DEPENDENT OUTER MEMBRANE RECEPTOR"/>
    <property type="match status" value="1"/>
</dbReference>
<keyword evidence="3 8" id="KW-1134">Transmembrane beta strand</keyword>
<evidence type="ECO:0000256" key="9">
    <source>
        <dbReference type="RuleBase" id="RU003357"/>
    </source>
</evidence>
<name>A0A2U1APV9_9BACT</name>
<accession>A0A2U1APV9</accession>
<dbReference type="Pfam" id="PF13715">
    <property type="entry name" value="CarbopepD_reg_2"/>
    <property type="match status" value="1"/>
</dbReference>
<feature type="domain" description="TonB-dependent receptor plug" evidence="12">
    <location>
        <begin position="121"/>
        <end position="223"/>
    </location>
</feature>
<keyword evidence="4 8" id="KW-0812">Transmembrane</keyword>
<dbReference type="InterPro" id="IPR012910">
    <property type="entry name" value="Plug_dom"/>
</dbReference>
<dbReference type="InterPro" id="IPR036942">
    <property type="entry name" value="Beta-barrel_TonB_sf"/>
</dbReference>
<keyword evidence="2 8" id="KW-0813">Transport</keyword>
<keyword evidence="14" id="KW-1185">Reference proteome</keyword>
<dbReference type="InterPro" id="IPR039426">
    <property type="entry name" value="TonB-dep_rcpt-like"/>
</dbReference>
<evidence type="ECO:0000313" key="13">
    <source>
        <dbReference type="EMBL" id="PVY38371.1"/>
    </source>
</evidence>
<dbReference type="GO" id="GO:0044718">
    <property type="term" value="P:siderophore transmembrane transport"/>
    <property type="evidence" value="ECO:0007669"/>
    <property type="project" value="TreeGrafter"/>
</dbReference>
<comment type="subcellular location">
    <subcellularLocation>
        <location evidence="1 8">Cell outer membrane</location>
        <topology evidence="1 8">Multi-pass membrane protein</topology>
    </subcellularLocation>
</comment>